<dbReference type="Proteomes" id="UP000019265">
    <property type="component" value="Chromosome"/>
</dbReference>
<sequence>MKKILLYFAIKHSGVWDSIYKSLEKKEKISISDVEGLTPEVQTAAVTILDANYPIWLKEIPKPPFVFFHSGCIDFLKSYKRSLGILINQNPSKYQIKVMKNYLNYFAKEKIVVIFMITEGLNENFAKILKYDIKTIFVINSPLREFIEENSEVIKKYEKNNNILIIAENYYKKLLDPEFKYQSRLFSGITRQTLVIGGSRTLSFKTTIESLIDSGKEIYAIPEEIYSNNFSNNLIKNGAILIETPNEILNYF</sequence>
<dbReference type="OrthoDB" id="9785707at2"/>
<accession>W6A9K3</accession>
<name>W6A9K3_9MOLU</name>
<dbReference type="PATRIC" id="fig|1276257.3.peg.281"/>
<organism evidence="2 3">
    <name type="scientific">Spiroplasma sabaudiense Ar-1343</name>
    <dbReference type="NCBI Taxonomy" id="1276257"/>
    <lineage>
        <taxon>Bacteria</taxon>
        <taxon>Bacillati</taxon>
        <taxon>Mycoplasmatota</taxon>
        <taxon>Mollicutes</taxon>
        <taxon>Entomoplasmatales</taxon>
        <taxon>Spiroplasmataceae</taxon>
        <taxon>Spiroplasma</taxon>
    </lineage>
</organism>
<evidence type="ECO:0000313" key="2">
    <source>
        <dbReference type="EMBL" id="AHI53687.1"/>
    </source>
</evidence>
<dbReference type="InterPro" id="IPR057666">
    <property type="entry name" value="DrpA_SLOG"/>
</dbReference>
<proteinExistence type="predicted"/>
<dbReference type="AlphaFoldDB" id="W6A9K3"/>
<dbReference type="RefSeq" id="WP_025250823.1">
    <property type="nucleotide sequence ID" value="NZ_CP006934.1"/>
</dbReference>
<dbReference type="HOGENOM" id="CLU_029601_3_4_14"/>
<dbReference type="eggNOG" id="COG0758">
    <property type="taxonomic scope" value="Bacteria"/>
</dbReference>
<dbReference type="Gene3D" id="3.40.50.450">
    <property type="match status" value="1"/>
</dbReference>
<reference evidence="2 3" key="1">
    <citation type="journal article" date="2014" name="Genome Biol. Evol.">
        <title>Molecular evolution of the substrate utilization strategies and putative virulence factors in mosquito-associated Spiroplasma species.</title>
        <authorList>
            <person name="Chang T.H."/>
            <person name="Lo W.S."/>
            <person name="Ku C."/>
            <person name="Chen L.L."/>
            <person name="Kuo C.H."/>
        </authorList>
    </citation>
    <scope>NUCLEOTIDE SEQUENCE [LARGE SCALE GENOMIC DNA]</scope>
    <source>
        <strain evidence="2">Ar-1343</strain>
    </source>
</reference>
<gene>
    <name evidence="2" type="ORF">SSABA_v1c02750</name>
</gene>
<dbReference type="KEGG" id="ssab:SSABA_v1c02750"/>
<dbReference type="GO" id="GO:0009294">
    <property type="term" value="P:DNA-mediated transformation"/>
    <property type="evidence" value="ECO:0007669"/>
    <property type="project" value="InterPro"/>
</dbReference>
<keyword evidence="3" id="KW-1185">Reference proteome</keyword>
<dbReference type="EMBL" id="CP006934">
    <property type="protein sequence ID" value="AHI53687.1"/>
    <property type="molecule type" value="Genomic_DNA"/>
</dbReference>
<evidence type="ECO:0000259" key="1">
    <source>
        <dbReference type="Pfam" id="PF02481"/>
    </source>
</evidence>
<dbReference type="STRING" id="1276257.SSABA_v1c02750"/>
<feature type="domain" description="Smf/DprA SLOG" evidence="1">
    <location>
        <begin position="46"/>
        <end position="251"/>
    </location>
</feature>
<evidence type="ECO:0000313" key="3">
    <source>
        <dbReference type="Proteomes" id="UP000019265"/>
    </source>
</evidence>
<dbReference type="Pfam" id="PF02481">
    <property type="entry name" value="DNA_processg_A"/>
    <property type="match status" value="1"/>
</dbReference>
<protein>
    <submittedName>
        <fullName evidence="2">DNA processing/uptake protein</fullName>
    </submittedName>
</protein>